<name>K3WSF3_GLOUD</name>
<dbReference type="eggNOG" id="ENOG502SJXN">
    <property type="taxonomic scope" value="Eukaryota"/>
</dbReference>
<evidence type="ECO:0000313" key="2">
    <source>
        <dbReference type="Proteomes" id="UP000019132"/>
    </source>
</evidence>
<reference evidence="2" key="2">
    <citation type="submission" date="2010-04" db="EMBL/GenBank/DDBJ databases">
        <authorList>
            <person name="Buell R."/>
            <person name="Hamilton J."/>
            <person name="Hostetler J."/>
        </authorList>
    </citation>
    <scope>NUCLEOTIDE SEQUENCE [LARGE SCALE GENOMIC DNA]</scope>
    <source>
        <strain evidence="2">DAOM:BR144</strain>
    </source>
</reference>
<evidence type="ECO:0000313" key="1">
    <source>
        <dbReference type="EnsemblProtists" id="PYU1_T007897"/>
    </source>
</evidence>
<reference evidence="1" key="3">
    <citation type="submission" date="2015-02" db="UniProtKB">
        <authorList>
            <consortium name="EnsemblProtists"/>
        </authorList>
    </citation>
    <scope>IDENTIFICATION</scope>
    <source>
        <strain evidence="1">DAOM BR144</strain>
    </source>
</reference>
<reference evidence="2" key="1">
    <citation type="journal article" date="2010" name="Genome Biol.">
        <title>Genome sequence of the necrotrophic plant pathogen Pythium ultimum reveals original pathogenicity mechanisms and effector repertoire.</title>
        <authorList>
            <person name="Levesque C.A."/>
            <person name="Brouwer H."/>
            <person name="Cano L."/>
            <person name="Hamilton J.P."/>
            <person name="Holt C."/>
            <person name="Huitema E."/>
            <person name="Raffaele S."/>
            <person name="Robideau G.P."/>
            <person name="Thines M."/>
            <person name="Win J."/>
            <person name="Zerillo M.M."/>
            <person name="Beakes G.W."/>
            <person name="Boore J.L."/>
            <person name="Busam D."/>
            <person name="Dumas B."/>
            <person name="Ferriera S."/>
            <person name="Fuerstenberg S.I."/>
            <person name="Gachon C.M."/>
            <person name="Gaulin E."/>
            <person name="Govers F."/>
            <person name="Grenville-Briggs L."/>
            <person name="Horner N."/>
            <person name="Hostetler J."/>
            <person name="Jiang R.H."/>
            <person name="Johnson J."/>
            <person name="Krajaejun T."/>
            <person name="Lin H."/>
            <person name="Meijer H.J."/>
            <person name="Moore B."/>
            <person name="Morris P."/>
            <person name="Phuntmart V."/>
            <person name="Puiu D."/>
            <person name="Shetty J."/>
            <person name="Stajich J.E."/>
            <person name="Tripathy S."/>
            <person name="Wawra S."/>
            <person name="van West P."/>
            <person name="Whitty B.R."/>
            <person name="Coutinho P.M."/>
            <person name="Henrissat B."/>
            <person name="Martin F."/>
            <person name="Thomas P.D."/>
            <person name="Tyler B.M."/>
            <person name="De Vries R.P."/>
            <person name="Kamoun S."/>
            <person name="Yandell M."/>
            <person name="Tisserat N."/>
            <person name="Buell C.R."/>
        </authorList>
    </citation>
    <scope>NUCLEOTIDE SEQUENCE</scope>
    <source>
        <strain evidence="2">DAOM:BR144</strain>
    </source>
</reference>
<dbReference type="SUPFAM" id="SSF52075">
    <property type="entry name" value="Outer arm dynein light chain 1"/>
    <property type="match status" value="1"/>
</dbReference>
<dbReference type="AlphaFoldDB" id="K3WSF3"/>
<proteinExistence type="predicted"/>
<dbReference type="EnsemblProtists" id="PYU1_T007897">
    <property type="protein sequence ID" value="PYU1_T007897"/>
    <property type="gene ID" value="PYU1_G007881"/>
</dbReference>
<accession>K3WSF3</accession>
<organism evidence="1 2">
    <name type="scientific">Globisporangium ultimum (strain ATCC 200006 / CBS 805.95 / DAOM BR144)</name>
    <name type="common">Pythium ultimum</name>
    <dbReference type="NCBI Taxonomy" id="431595"/>
    <lineage>
        <taxon>Eukaryota</taxon>
        <taxon>Sar</taxon>
        <taxon>Stramenopiles</taxon>
        <taxon>Oomycota</taxon>
        <taxon>Peronosporomycetes</taxon>
        <taxon>Pythiales</taxon>
        <taxon>Pythiaceae</taxon>
        <taxon>Globisporangium</taxon>
    </lineage>
</organism>
<dbReference type="HOGENOM" id="CLU_122623_0_0_1"/>
<sequence>MLYLEFSHIQVLPETLFQLEVHDLSLIGNQLETISDYMGAQSNYYVLALSHNPLRSLPSTRRDGLSFDFLALECTKLEALPEWTDTSIGELTYLSGTPICEAATRGDGNTLVALERAKAVCDEEDPRGSGRYPIALMQPYRQP</sequence>
<dbReference type="Proteomes" id="UP000019132">
    <property type="component" value="Unassembled WGS sequence"/>
</dbReference>
<dbReference type="InParanoid" id="K3WSF3"/>
<keyword evidence="2" id="KW-1185">Reference proteome</keyword>
<dbReference type="VEuPathDB" id="FungiDB:PYU1_G007881"/>
<dbReference type="EMBL" id="GL376617">
    <property type="status" value="NOT_ANNOTATED_CDS"/>
    <property type="molecule type" value="Genomic_DNA"/>
</dbReference>
<evidence type="ECO:0008006" key="3">
    <source>
        <dbReference type="Google" id="ProtNLM"/>
    </source>
</evidence>
<dbReference type="InterPro" id="IPR032675">
    <property type="entry name" value="LRR_dom_sf"/>
</dbReference>
<protein>
    <recommendedName>
        <fullName evidence="3">Leucine-rich repeat-containing N-terminal plant-type domain-containing protein</fullName>
    </recommendedName>
</protein>
<dbReference type="Gene3D" id="3.80.10.10">
    <property type="entry name" value="Ribonuclease Inhibitor"/>
    <property type="match status" value="1"/>
</dbReference>